<keyword evidence="1" id="KW-0732">Signal</keyword>
<sequence>MNSCWGYFILFVKFALQHSCDAAQTAQPDHFVANLTAITSITKHFPARENSKVKIFAVDTRSLSAKSTVMSVYGHLQRRIAGIM</sequence>
<comment type="caution">
    <text evidence="2">The sequence shown here is derived from an EMBL/GenBank/DDBJ whole genome shotgun (WGS) entry which is preliminary data.</text>
</comment>
<dbReference type="Proteomes" id="UP000812440">
    <property type="component" value="Chromosome 1"/>
</dbReference>
<reference evidence="2" key="1">
    <citation type="thesis" date="2020" institute="ProQuest LLC" country="789 East Eisenhower Parkway, Ann Arbor, MI, USA">
        <title>Comparative Genomics and Chromosome Evolution.</title>
        <authorList>
            <person name="Mudd A.B."/>
        </authorList>
    </citation>
    <scope>NUCLEOTIDE SEQUENCE</scope>
    <source>
        <strain evidence="2">Female2</strain>
        <tissue evidence="2">Blood</tissue>
    </source>
</reference>
<organism evidence="2 3">
    <name type="scientific">Hymenochirus boettgeri</name>
    <name type="common">Congo dwarf clawed frog</name>
    <dbReference type="NCBI Taxonomy" id="247094"/>
    <lineage>
        <taxon>Eukaryota</taxon>
        <taxon>Metazoa</taxon>
        <taxon>Chordata</taxon>
        <taxon>Craniata</taxon>
        <taxon>Vertebrata</taxon>
        <taxon>Euteleostomi</taxon>
        <taxon>Amphibia</taxon>
        <taxon>Batrachia</taxon>
        <taxon>Anura</taxon>
        <taxon>Pipoidea</taxon>
        <taxon>Pipidae</taxon>
        <taxon>Pipinae</taxon>
        <taxon>Hymenochirus</taxon>
    </lineage>
</organism>
<proteinExistence type="predicted"/>
<evidence type="ECO:0000313" key="2">
    <source>
        <dbReference type="EMBL" id="KAG8455566.1"/>
    </source>
</evidence>
<evidence type="ECO:0000256" key="1">
    <source>
        <dbReference type="SAM" id="SignalP"/>
    </source>
</evidence>
<feature type="chain" id="PRO_5035854565" description="Secreted protein" evidence="1">
    <location>
        <begin position="23"/>
        <end position="84"/>
    </location>
</feature>
<feature type="signal peptide" evidence="1">
    <location>
        <begin position="1"/>
        <end position="22"/>
    </location>
</feature>
<protein>
    <recommendedName>
        <fullName evidence="4">Secreted protein</fullName>
    </recommendedName>
</protein>
<dbReference type="AlphaFoldDB" id="A0A8T2KMG8"/>
<evidence type="ECO:0000313" key="3">
    <source>
        <dbReference type="Proteomes" id="UP000812440"/>
    </source>
</evidence>
<accession>A0A8T2KMG8</accession>
<keyword evidence="3" id="KW-1185">Reference proteome</keyword>
<evidence type="ECO:0008006" key="4">
    <source>
        <dbReference type="Google" id="ProtNLM"/>
    </source>
</evidence>
<dbReference type="EMBL" id="JAACNH010000001">
    <property type="protein sequence ID" value="KAG8455566.1"/>
    <property type="molecule type" value="Genomic_DNA"/>
</dbReference>
<gene>
    <name evidence="2" type="ORF">GDO86_001672</name>
</gene>
<name>A0A8T2KMG8_9PIPI</name>